<name>R1AXP7_9FIRM</name>
<feature type="domain" description="SLH" evidence="3">
    <location>
        <begin position="54"/>
        <end position="117"/>
    </location>
</feature>
<gene>
    <name evidence="4" type="ORF">L21TH_0474</name>
</gene>
<evidence type="ECO:0000259" key="3">
    <source>
        <dbReference type="PROSITE" id="PS51272"/>
    </source>
</evidence>
<proteinExistence type="predicted"/>
<dbReference type="OrthoDB" id="174569at2"/>
<feature type="coiled-coil region" evidence="1">
    <location>
        <begin position="34"/>
        <end position="61"/>
    </location>
</feature>
<dbReference type="Proteomes" id="UP000013378">
    <property type="component" value="Unassembled WGS sequence"/>
</dbReference>
<dbReference type="RefSeq" id="WP_006308180.1">
    <property type="nucleotide sequence ID" value="NZ_ARZA01000058.1"/>
</dbReference>
<dbReference type="PANTHER" id="PTHR43308:SF5">
    <property type="entry name" value="S-LAYER PROTEIN _ PEPTIDOGLYCAN ENDO-BETA-N-ACETYLGLUCOSAMINIDASE"/>
    <property type="match status" value="1"/>
</dbReference>
<dbReference type="eggNOG" id="COG0791">
    <property type="taxonomic scope" value="Bacteria"/>
</dbReference>
<dbReference type="InterPro" id="IPR001119">
    <property type="entry name" value="SLH_dom"/>
</dbReference>
<organism evidence="4 5">
    <name type="scientific">Caldisalinibacter kiritimatiensis</name>
    <dbReference type="NCBI Taxonomy" id="1304284"/>
    <lineage>
        <taxon>Bacteria</taxon>
        <taxon>Bacillati</taxon>
        <taxon>Bacillota</taxon>
        <taxon>Tissierellia</taxon>
        <taxon>Tissierellales</taxon>
        <taxon>Thermohalobacteraceae</taxon>
        <taxon>Caldisalinibacter</taxon>
    </lineage>
</organism>
<dbReference type="STRING" id="1304284.L21TH_0474"/>
<dbReference type="EMBL" id="ARZA01000058">
    <property type="protein sequence ID" value="EOD01427.1"/>
    <property type="molecule type" value="Genomic_DNA"/>
</dbReference>
<keyword evidence="2" id="KW-0732">Signal</keyword>
<dbReference type="PANTHER" id="PTHR43308">
    <property type="entry name" value="OUTER MEMBRANE PROTEIN ALPHA-RELATED"/>
    <property type="match status" value="1"/>
</dbReference>
<feature type="signal peptide" evidence="2">
    <location>
        <begin position="1"/>
        <end position="22"/>
    </location>
</feature>
<dbReference type="PATRIC" id="fig|1304284.3.peg.463"/>
<evidence type="ECO:0000256" key="2">
    <source>
        <dbReference type="SAM" id="SignalP"/>
    </source>
</evidence>
<evidence type="ECO:0000256" key="1">
    <source>
        <dbReference type="SAM" id="Coils"/>
    </source>
</evidence>
<evidence type="ECO:0000313" key="4">
    <source>
        <dbReference type="EMBL" id="EOD01427.1"/>
    </source>
</evidence>
<accession>R1AXP7</accession>
<feature type="domain" description="SLH" evidence="3">
    <location>
        <begin position="170"/>
        <end position="233"/>
    </location>
</feature>
<keyword evidence="5" id="KW-1185">Reference proteome</keyword>
<dbReference type="InterPro" id="IPR051465">
    <property type="entry name" value="Cell_Envelope_Struct_Comp"/>
</dbReference>
<protein>
    <recommendedName>
        <fullName evidence="3">SLH domain-containing protein</fullName>
    </recommendedName>
</protein>
<dbReference type="PROSITE" id="PS51272">
    <property type="entry name" value="SLH"/>
    <property type="match status" value="2"/>
</dbReference>
<reference evidence="4 5" key="1">
    <citation type="journal article" date="2015" name="Geomicrobiol. J.">
        <title>Caldisalinibacter kiritimatiensis gen. nov., sp. nov., a moderately thermohalophilic thiosulfate-reducing bacterium from a hypersaline microbial mat.</title>
        <authorList>
            <person name="Ben Hania W."/>
            <person name="Joseph M."/>
            <person name="Fiebig A."/>
            <person name="Bunk B."/>
            <person name="Klenk H.-P."/>
            <person name="Fardeau M.-L."/>
            <person name="Spring S."/>
        </authorList>
    </citation>
    <scope>NUCLEOTIDE SEQUENCE [LARGE SCALE GENOMIC DNA]</scope>
    <source>
        <strain evidence="4 5">L21-TH-D2</strain>
    </source>
</reference>
<keyword evidence="1" id="KW-0175">Coiled coil</keyword>
<comment type="caution">
    <text evidence="4">The sequence shown here is derived from an EMBL/GenBank/DDBJ whole genome shotgun (WGS) entry which is preliminary data.</text>
</comment>
<dbReference type="Pfam" id="PF00395">
    <property type="entry name" value="SLH"/>
    <property type="match status" value="2"/>
</dbReference>
<evidence type="ECO:0000313" key="5">
    <source>
        <dbReference type="Proteomes" id="UP000013378"/>
    </source>
</evidence>
<dbReference type="AlphaFoldDB" id="R1AXP7"/>
<sequence length="382" mass="43393">MKRLISSILILSLIFASVSVFADEGNANIGQVDKNSIQTILESAKDEVANLINNLTKKFQDLKGHWAIAYIEPLFEKGVIKGYLDGTFRPDNPISRAEFTKILVTSLHEDVGIYKNGHWATNYLNKAIEEDYVLEGEFDDLNKNITRGEMARMIVRALDEDYPSNILAYAEQIIDYNDIPKEFRDVVLKAYVKGIITGYPDGTFKPENTATRAEASTMVVRFLEPEKREAPISTKIIVDGKEVPIANKDIAYVYNTALKVFEEKGSRPIIEVANFDDVAGIYYVPNKDSTMYEYIMRVGVWTDETEEGLYAYFIEVKDHTDETLVLTKEILKEIFPNGYEEIYNTFEDIIWTDKVVNGKSNGRIYQLKSMPSSTSIAFGVKR</sequence>
<feature type="chain" id="PRO_5004345007" description="SLH domain-containing protein" evidence="2">
    <location>
        <begin position="23"/>
        <end position="382"/>
    </location>
</feature>